<comment type="cofactor">
    <cofactor evidence="1">
        <name>Mg(2+)</name>
        <dbReference type="ChEBI" id="CHEBI:18420"/>
    </cofactor>
</comment>
<dbReference type="PROSITE" id="PS51462">
    <property type="entry name" value="NUDIX"/>
    <property type="match status" value="1"/>
</dbReference>
<dbReference type="Pfam" id="PF00293">
    <property type="entry name" value="NUDIX"/>
    <property type="match status" value="1"/>
</dbReference>
<dbReference type="Proteomes" id="UP000886743">
    <property type="component" value="Unassembled WGS sequence"/>
</dbReference>
<protein>
    <submittedName>
        <fullName evidence="4">NUDIX hydrolase</fullName>
    </submittedName>
</protein>
<evidence type="ECO:0000256" key="1">
    <source>
        <dbReference type="ARBA" id="ARBA00001946"/>
    </source>
</evidence>
<dbReference type="GO" id="GO:0016787">
    <property type="term" value="F:hydrolase activity"/>
    <property type="evidence" value="ECO:0007669"/>
    <property type="project" value="UniProtKB-KW"/>
</dbReference>
<dbReference type="GO" id="GO:0019693">
    <property type="term" value="P:ribose phosphate metabolic process"/>
    <property type="evidence" value="ECO:0007669"/>
    <property type="project" value="TreeGrafter"/>
</dbReference>
<name>A0A9D1NIF7_9FIRM</name>
<reference evidence="4" key="2">
    <citation type="journal article" date="2021" name="PeerJ">
        <title>Extensive microbial diversity within the chicken gut microbiome revealed by metagenomics and culture.</title>
        <authorList>
            <person name="Gilroy R."/>
            <person name="Ravi A."/>
            <person name="Getino M."/>
            <person name="Pursley I."/>
            <person name="Horton D.L."/>
            <person name="Alikhan N.F."/>
            <person name="Baker D."/>
            <person name="Gharbi K."/>
            <person name="Hall N."/>
            <person name="Watson M."/>
            <person name="Adriaenssens E.M."/>
            <person name="Foster-Nyarko E."/>
            <person name="Jarju S."/>
            <person name="Secka A."/>
            <person name="Antonio M."/>
            <person name="Oren A."/>
            <person name="Chaudhuri R.R."/>
            <person name="La Ragione R."/>
            <person name="Hildebrand F."/>
            <person name="Pallen M.J."/>
        </authorList>
    </citation>
    <scope>NUCLEOTIDE SEQUENCE</scope>
    <source>
        <strain evidence="4">4920</strain>
    </source>
</reference>
<dbReference type="PANTHER" id="PTHR11839:SF18">
    <property type="entry name" value="NUDIX HYDROLASE DOMAIN-CONTAINING PROTEIN"/>
    <property type="match status" value="1"/>
</dbReference>
<dbReference type="Gene3D" id="3.90.79.10">
    <property type="entry name" value="Nucleoside Triphosphate Pyrophosphohydrolase"/>
    <property type="match status" value="1"/>
</dbReference>
<keyword evidence="2 4" id="KW-0378">Hydrolase</keyword>
<accession>A0A9D1NIF7</accession>
<gene>
    <name evidence="4" type="ORF">IAC74_05610</name>
</gene>
<comment type="caution">
    <text evidence="4">The sequence shown here is derived from an EMBL/GenBank/DDBJ whole genome shotgun (WGS) entry which is preliminary data.</text>
</comment>
<reference evidence="4" key="1">
    <citation type="submission" date="2020-10" db="EMBL/GenBank/DDBJ databases">
        <authorList>
            <person name="Gilroy R."/>
        </authorList>
    </citation>
    <scope>NUCLEOTIDE SEQUENCE</scope>
    <source>
        <strain evidence="4">4920</strain>
    </source>
</reference>
<dbReference type="SUPFAM" id="SSF55811">
    <property type="entry name" value="Nudix"/>
    <property type="match status" value="1"/>
</dbReference>
<dbReference type="GO" id="GO:0005829">
    <property type="term" value="C:cytosol"/>
    <property type="evidence" value="ECO:0007669"/>
    <property type="project" value="TreeGrafter"/>
</dbReference>
<evidence type="ECO:0000256" key="2">
    <source>
        <dbReference type="ARBA" id="ARBA00022801"/>
    </source>
</evidence>
<feature type="domain" description="Nudix hydrolase" evidence="3">
    <location>
        <begin position="41"/>
        <end position="169"/>
    </location>
</feature>
<sequence>MLKKEKLIKSDTIFKGKIINLRVDTVEVVQNGNITTRELVEHPGGVGIVAVTPENKVCLVKQYRRPFDEIIMEIPAGKLEWGEDHYACGVRELREETGYTAEQFVYLGEFYSTPGFCNEKIHIYLAMGLTAGEKDLDENEFIELYEYSFDELMDMVSENKIKDGKTVIGILRAYDYLNRKK</sequence>
<dbReference type="FunFam" id="3.90.79.10:FF:000024">
    <property type="entry name" value="ADP-ribose pyrophosphatase"/>
    <property type="match status" value="1"/>
</dbReference>
<evidence type="ECO:0000259" key="3">
    <source>
        <dbReference type="PROSITE" id="PS51462"/>
    </source>
</evidence>
<dbReference type="PANTHER" id="PTHR11839">
    <property type="entry name" value="UDP/ADP-SUGAR PYROPHOSPHATASE"/>
    <property type="match status" value="1"/>
</dbReference>
<dbReference type="EMBL" id="DVOF01000162">
    <property type="protein sequence ID" value="HIV03033.1"/>
    <property type="molecule type" value="Genomic_DNA"/>
</dbReference>
<dbReference type="InterPro" id="IPR015797">
    <property type="entry name" value="NUDIX_hydrolase-like_dom_sf"/>
</dbReference>
<dbReference type="CDD" id="cd03424">
    <property type="entry name" value="NUDIX_ADPRase_Nudt5_UGPPase_Nudt14"/>
    <property type="match status" value="1"/>
</dbReference>
<dbReference type="GO" id="GO:0006753">
    <property type="term" value="P:nucleoside phosphate metabolic process"/>
    <property type="evidence" value="ECO:0007669"/>
    <property type="project" value="TreeGrafter"/>
</dbReference>
<organism evidence="4 5">
    <name type="scientific">Candidatus Aphodoplasma excrementigallinarum</name>
    <dbReference type="NCBI Taxonomy" id="2840673"/>
    <lineage>
        <taxon>Bacteria</taxon>
        <taxon>Bacillati</taxon>
        <taxon>Bacillota</taxon>
        <taxon>Clostridia</taxon>
        <taxon>Eubacteriales</taxon>
        <taxon>Candidatus Aphodoplasma</taxon>
    </lineage>
</organism>
<evidence type="ECO:0000313" key="4">
    <source>
        <dbReference type="EMBL" id="HIV03033.1"/>
    </source>
</evidence>
<evidence type="ECO:0000313" key="5">
    <source>
        <dbReference type="Proteomes" id="UP000886743"/>
    </source>
</evidence>
<dbReference type="InterPro" id="IPR000086">
    <property type="entry name" value="NUDIX_hydrolase_dom"/>
</dbReference>
<dbReference type="AlphaFoldDB" id="A0A9D1NIF7"/>
<proteinExistence type="predicted"/>